<dbReference type="InterPro" id="IPR019327">
    <property type="entry name" value="WKF"/>
</dbReference>
<dbReference type="EMBL" id="JNBS01000024">
    <property type="protein sequence ID" value="OQS07944.1"/>
    <property type="molecule type" value="Genomic_DNA"/>
</dbReference>
<evidence type="ECO:0000259" key="1">
    <source>
        <dbReference type="Pfam" id="PF10180"/>
    </source>
</evidence>
<sequence>MDIMRMILFHDGTTIGAFHKPLGKSIESFSLRGSSVKSAPTVVNCLILEPNGNCFTLIDAAALATGKLQRFTSASCPSVYVSMLGEVLRFRNMYFHQNIYAHQHHLTKEQLKWRNAALPTQIRWRCGGFKAASIKIDTGMYLFQSMDGIAQVTLCDTGSMFEATFLVPVAMHNDTTRFPVTLMKQRFYRDLIPESWLYPATVLIQLRMAYIIRGYTMKMSLNNDTENKPSPELIQEAKYYLEQWQKHTKNPELKGDDGQPLWRFKKAKQVWILRWMYRADVVNKALFSIVLEYLGGMQGTARDRVLREAQVVIEATKDSENQTTEAEQTLEQKLQRRKMKRAFQIAKALA</sequence>
<dbReference type="STRING" id="74557.A0A1W0ACD5"/>
<comment type="caution">
    <text evidence="2">The sequence shown here is derived from an EMBL/GenBank/DDBJ whole genome shotgun (WGS) entry which is preliminary data.</text>
</comment>
<dbReference type="Pfam" id="PF10180">
    <property type="entry name" value="WKF"/>
    <property type="match status" value="1"/>
</dbReference>
<dbReference type="PANTHER" id="PTHR22306">
    <property type="entry name" value="CHROMOSOME 7 OPEN READING FRAME 50"/>
    <property type="match status" value="1"/>
</dbReference>
<keyword evidence="3" id="KW-1185">Reference proteome</keyword>
<dbReference type="AlphaFoldDB" id="A0A1W0ACD5"/>
<dbReference type="Proteomes" id="UP000243217">
    <property type="component" value="Unassembled WGS sequence"/>
</dbReference>
<name>A0A1W0ACD5_9STRA</name>
<gene>
    <name evidence="2" type="ORF">THRCLA_00069</name>
</gene>
<accession>A0A1W0ACD5</accession>
<reference evidence="2 3" key="1">
    <citation type="journal article" date="2014" name="Genome Biol. Evol.">
        <title>The secreted proteins of Achlya hypogyna and Thraustotheca clavata identify the ancestral oomycete secretome and reveal gene acquisitions by horizontal gene transfer.</title>
        <authorList>
            <person name="Misner I."/>
            <person name="Blouin N."/>
            <person name="Leonard G."/>
            <person name="Richards T.A."/>
            <person name="Lane C.E."/>
        </authorList>
    </citation>
    <scope>NUCLEOTIDE SEQUENCE [LARGE SCALE GENOMIC DNA]</scope>
    <source>
        <strain evidence="2 3">ATCC 34112</strain>
    </source>
</reference>
<evidence type="ECO:0000313" key="3">
    <source>
        <dbReference type="Proteomes" id="UP000243217"/>
    </source>
</evidence>
<feature type="domain" description="WKF" evidence="1">
    <location>
        <begin position="240"/>
        <end position="311"/>
    </location>
</feature>
<dbReference type="PANTHER" id="PTHR22306:SF2">
    <property type="entry name" value="CHROMOSOME 7 OPEN READING FRAME 50"/>
    <property type="match status" value="1"/>
</dbReference>
<proteinExistence type="predicted"/>
<evidence type="ECO:0000313" key="2">
    <source>
        <dbReference type="EMBL" id="OQS07944.1"/>
    </source>
</evidence>
<dbReference type="OrthoDB" id="10261563at2759"/>
<organism evidence="2 3">
    <name type="scientific">Thraustotheca clavata</name>
    <dbReference type="NCBI Taxonomy" id="74557"/>
    <lineage>
        <taxon>Eukaryota</taxon>
        <taxon>Sar</taxon>
        <taxon>Stramenopiles</taxon>
        <taxon>Oomycota</taxon>
        <taxon>Saprolegniomycetes</taxon>
        <taxon>Saprolegniales</taxon>
        <taxon>Achlyaceae</taxon>
        <taxon>Thraustotheca</taxon>
    </lineage>
</organism>
<protein>
    <recommendedName>
        <fullName evidence="1">WKF domain-containing protein</fullName>
    </recommendedName>
</protein>